<reference evidence="1 2" key="1">
    <citation type="submission" date="2019-06" db="EMBL/GenBank/DDBJ databases">
        <title>Whole genome shotgun sequence of Cellulomonas gelida NBRC 3748.</title>
        <authorList>
            <person name="Hosoyama A."/>
            <person name="Uohara A."/>
            <person name="Ohji S."/>
            <person name="Ichikawa N."/>
        </authorList>
    </citation>
    <scope>NUCLEOTIDE SEQUENCE [LARGE SCALE GENOMIC DNA]</scope>
    <source>
        <strain evidence="1 2">NBRC 3748</strain>
    </source>
</reference>
<name>A0A4Y3KNY1_9CELL</name>
<organism evidence="1 2">
    <name type="scientific">Cellulomonas gelida</name>
    <dbReference type="NCBI Taxonomy" id="1712"/>
    <lineage>
        <taxon>Bacteria</taxon>
        <taxon>Bacillati</taxon>
        <taxon>Actinomycetota</taxon>
        <taxon>Actinomycetes</taxon>
        <taxon>Micrococcales</taxon>
        <taxon>Cellulomonadaceae</taxon>
        <taxon>Cellulomonas</taxon>
    </lineage>
</organism>
<dbReference type="AlphaFoldDB" id="A0A4Y3KNY1"/>
<comment type="caution">
    <text evidence="1">The sequence shown here is derived from an EMBL/GenBank/DDBJ whole genome shotgun (WGS) entry which is preliminary data.</text>
</comment>
<sequence length="317" mass="33990">MAASGPMPRRPGSGPAPRTLELPAVHLARDVPRELAAARVRTGAWIPATRGAYVRNGTSARAMAIARAVGVHARISSAHAFSHETAALLHGLALWDVPQVTHVRHEHRGGGSNDPLVARHLGIPAHARVVVLAGLPVTDLASTTWDCLRTATPLAALVVADSALHAGLPRDSVVAIAEQARGNGTARARALLELADEGAESARETWARFAFAVAGWPPPETQVRVETARGTFWADLGWPRWRLLVEYDGLGKYAGDERARLLEEKVRRDAIAEAGWHSVHVTKADSLRSVVARAQPYVPAGELAHARLRQDLLPAPR</sequence>
<evidence type="ECO:0000313" key="2">
    <source>
        <dbReference type="Proteomes" id="UP000320461"/>
    </source>
</evidence>
<protein>
    <recommendedName>
        <fullName evidence="3">AbiEi antitoxin C-terminal domain-containing protein</fullName>
    </recommendedName>
</protein>
<keyword evidence="2" id="KW-1185">Reference proteome</keyword>
<evidence type="ECO:0008006" key="3">
    <source>
        <dbReference type="Google" id="ProtNLM"/>
    </source>
</evidence>
<dbReference type="Proteomes" id="UP000320461">
    <property type="component" value="Unassembled WGS sequence"/>
</dbReference>
<evidence type="ECO:0000313" key="1">
    <source>
        <dbReference type="EMBL" id="GEA84618.1"/>
    </source>
</evidence>
<dbReference type="EMBL" id="BJLQ01000017">
    <property type="protein sequence ID" value="GEA84618.1"/>
    <property type="molecule type" value="Genomic_DNA"/>
</dbReference>
<accession>A0A4Y3KNY1</accession>
<proteinExistence type="predicted"/>
<gene>
    <name evidence="1" type="ORF">CGE01nite_18690</name>
</gene>